<evidence type="ECO:0000313" key="10">
    <source>
        <dbReference type="EMBL" id="MEF7617567.1"/>
    </source>
</evidence>
<accession>A0AAW9QQ92</accession>
<feature type="compositionally biased region" description="Pro residues" evidence="8">
    <location>
        <begin position="229"/>
        <end position="241"/>
    </location>
</feature>
<feature type="region of interest" description="Disordered" evidence="8">
    <location>
        <begin position="218"/>
        <end position="247"/>
    </location>
</feature>
<keyword evidence="3" id="KW-0813">Transport</keyword>
<dbReference type="PANTHER" id="PTHR30026">
    <property type="entry name" value="OUTER MEMBRANE PROTEIN TOLC"/>
    <property type="match status" value="1"/>
</dbReference>
<evidence type="ECO:0000256" key="2">
    <source>
        <dbReference type="ARBA" id="ARBA00007613"/>
    </source>
</evidence>
<dbReference type="GO" id="GO:0015288">
    <property type="term" value="F:porin activity"/>
    <property type="evidence" value="ECO:0007669"/>
    <property type="project" value="TreeGrafter"/>
</dbReference>
<sequence>MHRRTRRGARARGGALAALAACALAAQAQPQTLKQAFEEAWSRQPEALARQAWRDAAQARRQAAEAWTPEPAALELAAKTDRLHRNDGAREHEIGIAVPIWLPGERARSAALAEAEGRSVESRTAAAQARVAAAVREAWWDWQRARAEAGIARDQHGSAQRLAADVARRLAAGDLALADRHQADAAVAAAESAMAQADATLAAARLLLEAAIGGPGSALPGAADTAGPHAPPEPEPEPPPAAAGEPHAALAALRDQALVAERAAALIATQSRANPELTLAATRERGAFGERYAQTLTLGLRIPFGSGPRAEARAAAARAEAAQAQAELVLQQARLAADRDAARLRVDAGRRQAAAADRRAQLAEASRGFFDKSFRLGETDLPTRLRIEAEAADARRQAARQHIELAAAISAWRQALGLLPQ</sequence>
<protein>
    <submittedName>
        <fullName evidence="10">TolC family protein</fullName>
    </submittedName>
</protein>
<gene>
    <name evidence="10" type="ORF">V4F39_26895</name>
</gene>
<dbReference type="GO" id="GO:0009279">
    <property type="term" value="C:cell outer membrane"/>
    <property type="evidence" value="ECO:0007669"/>
    <property type="project" value="UniProtKB-SubCell"/>
</dbReference>
<keyword evidence="6" id="KW-0472">Membrane</keyword>
<dbReference type="SUPFAM" id="SSF56954">
    <property type="entry name" value="Outer membrane efflux proteins (OEP)"/>
    <property type="match status" value="1"/>
</dbReference>
<evidence type="ECO:0000256" key="4">
    <source>
        <dbReference type="ARBA" id="ARBA00022452"/>
    </source>
</evidence>
<proteinExistence type="inferred from homology"/>
<name>A0AAW9QQ92_9BURK</name>
<dbReference type="EMBL" id="JAZIBG010000058">
    <property type="protein sequence ID" value="MEF7617567.1"/>
    <property type="molecule type" value="Genomic_DNA"/>
</dbReference>
<evidence type="ECO:0000256" key="9">
    <source>
        <dbReference type="SAM" id="SignalP"/>
    </source>
</evidence>
<evidence type="ECO:0000256" key="5">
    <source>
        <dbReference type="ARBA" id="ARBA00022692"/>
    </source>
</evidence>
<evidence type="ECO:0000256" key="3">
    <source>
        <dbReference type="ARBA" id="ARBA00022448"/>
    </source>
</evidence>
<dbReference type="GO" id="GO:0015562">
    <property type="term" value="F:efflux transmembrane transporter activity"/>
    <property type="evidence" value="ECO:0007669"/>
    <property type="project" value="InterPro"/>
</dbReference>
<dbReference type="PANTHER" id="PTHR30026:SF20">
    <property type="entry name" value="OUTER MEMBRANE PROTEIN TOLC"/>
    <property type="match status" value="1"/>
</dbReference>
<dbReference type="GO" id="GO:1990281">
    <property type="term" value="C:efflux pump complex"/>
    <property type="evidence" value="ECO:0007669"/>
    <property type="project" value="TreeGrafter"/>
</dbReference>
<dbReference type="InterPro" id="IPR003423">
    <property type="entry name" value="OMP_efflux"/>
</dbReference>
<evidence type="ECO:0000256" key="1">
    <source>
        <dbReference type="ARBA" id="ARBA00004442"/>
    </source>
</evidence>
<comment type="subcellular location">
    <subcellularLocation>
        <location evidence="1">Cell outer membrane</location>
    </subcellularLocation>
</comment>
<dbReference type="AlphaFoldDB" id="A0AAW9QQ92"/>
<keyword evidence="5" id="KW-0812">Transmembrane</keyword>
<comment type="similarity">
    <text evidence="2">Belongs to the outer membrane factor (OMF) (TC 1.B.17) family.</text>
</comment>
<evidence type="ECO:0000256" key="7">
    <source>
        <dbReference type="ARBA" id="ARBA00023237"/>
    </source>
</evidence>
<reference evidence="10 11" key="1">
    <citation type="submission" date="2024-02" db="EMBL/GenBank/DDBJ databases">
        <title>Genome sequence of Aquincola sp. MAHUQ-54.</title>
        <authorList>
            <person name="Huq M.A."/>
        </authorList>
    </citation>
    <scope>NUCLEOTIDE SEQUENCE [LARGE SCALE GENOMIC DNA]</scope>
    <source>
        <strain evidence="10 11">MAHUQ-54</strain>
    </source>
</reference>
<feature type="signal peptide" evidence="9">
    <location>
        <begin position="1"/>
        <end position="28"/>
    </location>
</feature>
<evidence type="ECO:0000256" key="6">
    <source>
        <dbReference type="ARBA" id="ARBA00023136"/>
    </source>
</evidence>
<evidence type="ECO:0000256" key="8">
    <source>
        <dbReference type="SAM" id="MobiDB-lite"/>
    </source>
</evidence>
<evidence type="ECO:0000313" key="11">
    <source>
        <dbReference type="Proteomes" id="UP001336250"/>
    </source>
</evidence>
<keyword evidence="7" id="KW-0998">Cell outer membrane</keyword>
<keyword evidence="9" id="KW-0732">Signal</keyword>
<dbReference type="InterPro" id="IPR051906">
    <property type="entry name" value="TolC-like"/>
</dbReference>
<comment type="caution">
    <text evidence="10">The sequence shown here is derived from an EMBL/GenBank/DDBJ whole genome shotgun (WGS) entry which is preliminary data.</text>
</comment>
<keyword evidence="11" id="KW-1185">Reference proteome</keyword>
<dbReference type="RefSeq" id="WP_332293329.1">
    <property type="nucleotide sequence ID" value="NZ_JAZIBG010000058.1"/>
</dbReference>
<dbReference type="Proteomes" id="UP001336250">
    <property type="component" value="Unassembled WGS sequence"/>
</dbReference>
<dbReference type="Gene3D" id="1.20.1600.10">
    <property type="entry name" value="Outer membrane efflux proteins (OEP)"/>
    <property type="match status" value="1"/>
</dbReference>
<organism evidence="10 11">
    <name type="scientific">Aquincola agrisoli</name>
    <dbReference type="NCBI Taxonomy" id="3119538"/>
    <lineage>
        <taxon>Bacteria</taxon>
        <taxon>Pseudomonadati</taxon>
        <taxon>Pseudomonadota</taxon>
        <taxon>Betaproteobacteria</taxon>
        <taxon>Burkholderiales</taxon>
        <taxon>Sphaerotilaceae</taxon>
        <taxon>Aquincola</taxon>
    </lineage>
</organism>
<dbReference type="Pfam" id="PF02321">
    <property type="entry name" value="OEP"/>
    <property type="match status" value="1"/>
</dbReference>
<keyword evidence="4" id="KW-1134">Transmembrane beta strand</keyword>
<feature type="chain" id="PRO_5043993060" evidence="9">
    <location>
        <begin position="29"/>
        <end position="421"/>
    </location>
</feature>